<dbReference type="AlphaFoldDB" id="A0A2M6K9J0"/>
<keyword evidence="2" id="KW-0521">NADP</keyword>
<dbReference type="GO" id="GO:0006556">
    <property type="term" value="P:S-adenosylmethionine biosynthetic process"/>
    <property type="evidence" value="ECO:0007669"/>
    <property type="project" value="TreeGrafter"/>
</dbReference>
<dbReference type="Pfam" id="PF04321">
    <property type="entry name" value="RmlD_sub_bind"/>
    <property type="match status" value="1"/>
</dbReference>
<sequence>MLKEKILIFGNGQIGNFYNNYFKPKKINSQIVKCDITKLNQVKAVIKKYKPTVAINTAAKTNLEWCGQNKLEAFSVNVLGADNIAQICSQEKIYFIHFSSGCIFESRDVKDAKKEDDVPNPKAYYSWTKVWAEQMIEFNKSKDFKYIILRPRQPVSAQVSHKNMLVKFLTFKNFIDVPNTATVLEDLMDWTWAIIRKKPVGILHAANPGFSTPYEMARLLKKYVLPSLPIKKISKQELNKLTPNRRVDTILDVSKLEKLGVKIKPLDIRIKEIVKELGQNIKTADKKLLKAELEKTLVQSKTRTVVNDEWRELLK</sequence>
<dbReference type="Proteomes" id="UP000230869">
    <property type="component" value="Unassembled WGS sequence"/>
</dbReference>
<dbReference type="InterPro" id="IPR005913">
    <property type="entry name" value="dTDP_dehydrorham_reduct"/>
</dbReference>
<dbReference type="GO" id="GO:0048269">
    <property type="term" value="C:methionine adenosyltransferase complex"/>
    <property type="evidence" value="ECO:0007669"/>
    <property type="project" value="TreeGrafter"/>
</dbReference>
<evidence type="ECO:0000256" key="2">
    <source>
        <dbReference type="RuleBase" id="RU364082"/>
    </source>
</evidence>
<feature type="domain" description="RmlD-like substrate binding" evidence="3">
    <location>
        <begin position="5"/>
        <end position="277"/>
    </location>
</feature>
<organism evidence="4 5">
    <name type="scientific">Candidatus Falkowbacteria bacterium CG11_big_fil_rev_8_21_14_0_20_39_10</name>
    <dbReference type="NCBI Taxonomy" id="1974570"/>
    <lineage>
        <taxon>Bacteria</taxon>
        <taxon>Candidatus Falkowiibacteriota</taxon>
    </lineage>
</organism>
<reference evidence="4 5" key="1">
    <citation type="submission" date="2017-09" db="EMBL/GenBank/DDBJ databases">
        <title>Depth-based differentiation of microbial function through sediment-hosted aquifers and enrichment of novel symbionts in the deep terrestrial subsurface.</title>
        <authorList>
            <person name="Probst A.J."/>
            <person name="Ladd B."/>
            <person name="Jarett J.K."/>
            <person name="Geller-Mcgrath D.E."/>
            <person name="Sieber C.M."/>
            <person name="Emerson J.B."/>
            <person name="Anantharaman K."/>
            <person name="Thomas B.C."/>
            <person name="Malmstrom R."/>
            <person name="Stieglmeier M."/>
            <person name="Klingl A."/>
            <person name="Woyke T."/>
            <person name="Ryan C.M."/>
            <person name="Banfield J.F."/>
        </authorList>
    </citation>
    <scope>NUCLEOTIDE SEQUENCE [LARGE SCALE GENOMIC DNA]</scope>
    <source>
        <strain evidence="4">CG11_big_fil_rev_8_21_14_0_20_39_10</strain>
    </source>
</reference>
<evidence type="ECO:0000259" key="3">
    <source>
        <dbReference type="Pfam" id="PF04321"/>
    </source>
</evidence>
<dbReference type="PANTHER" id="PTHR10491:SF4">
    <property type="entry name" value="METHIONINE ADENOSYLTRANSFERASE 2 SUBUNIT BETA"/>
    <property type="match status" value="1"/>
</dbReference>
<dbReference type="EMBL" id="PCWW01000027">
    <property type="protein sequence ID" value="PIR13632.1"/>
    <property type="molecule type" value="Genomic_DNA"/>
</dbReference>
<dbReference type="EC" id="1.1.1.133" evidence="2"/>
<evidence type="ECO:0000313" key="4">
    <source>
        <dbReference type="EMBL" id="PIR13632.1"/>
    </source>
</evidence>
<dbReference type="PANTHER" id="PTHR10491">
    <property type="entry name" value="DTDP-4-DEHYDRORHAMNOSE REDUCTASE"/>
    <property type="match status" value="1"/>
</dbReference>
<keyword evidence="2" id="KW-0560">Oxidoreductase</keyword>
<dbReference type="UniPathway" id="UPA00124"/>
<comment type="pathway">
    <text evidence="2">Carbohydrate biosynthesis; dTDP-L-rhamnose biosynthesis.</text>
</comment>
<dbReference type="Gene3D" id="3.40.50.720">
    <property type="entry name" value="NAD(P)-binding Rossmann-like Domain"/>
    <property type="match status" value="1"/>
</dbReference>
<comment type="similarity">
    <text evidence="1 2">Belongs to the dTDP-4-dehydrorhamnose reductase family.</text>
</comment>
<name>A0A2M6K9J0_9BACT</name>
<proteinExistence type="inferred from homology"/>
<evidence type="ECO:0000256" key="1">
    <source>
        <dbReference type="ARBA" id="ARBA00010944"/>
    </source>
</evidence>
<protein>
    <recommendedName>
        <fullName evidence="2">dTDP-4-dehydrorhamnose reductase</fullName>
        <ecNumber evidence="2">1.1.1.133</ecNumber>
    </recommendedName>
</protein>
<gene>
    <name evidence="4" type="ORF">COV49_01615</name>
</gene>
<dbReference type="GO" id="GO:0019305">
    <property type="term" value="P:dTDP-rhamnose biosynthetic process"/>
    <property type="evidence" value="ECO:0007669"/>
    <property type="project" value="UniProtKB-UniPathway"/>
</dbReference>
<evidence type="ECO:0000313" key="5">
    <source>
        <dbReference type="Proteomes" id="UP000230869"/>
    </source>
</evidence>
<dbReference type="SUPFAM" id="SSF51735">
    <property type="entry name" value="NAD(P)-binding Rossmann-fold domains"/>
    <property type="match status" value="1"/>
</dbReference>
<comment type="function">
    <text evidence="2">Catalyzes the reduction of dTDP-6-deoxy-L-lyxo-4-hexulose to yield dTDP-L-rhamnose.</text>
</comment>
<accession>A0A2M6K9J0</accession>
<dbReference type="GO" id="GO:0048270">
    <property type="term" value="F:methionine adenosyltransferase regulator activity"/>
    <property type="evidence" value="ECO:0007669"/>
    <property type="project" value="TreeGrafter"/>
</dbReference>
<dbReference type="InterPro" id="IPR029903">
    <property type="entry name" value="RmlD-like-bd"/>
</dbReference>
<dbReference type="GO" id="GO:0008831">
    <property type="term" value="F:dTDP-4-dehydrorhamnose reductase activity"/>
    <property type="evidence" value="ECO:0007669"/>
    <property type="project" value="UniProtKB-EC"/>
</dbReference>
<dbReference type="InterPro" id="IPR036291">
    <property type="entry name" value="NAD(P)-bd_dom_sf"/>
</dbReference>
<comment type="caution">
    <text evidence="4">The sequence shown here is derived from an EMBL/GenBank/DDBJ whole genome shotgun (WGS) entry which is preliminary data.</text>
</comment>